<evidence type="ECO:0000313" key="1">
    <source>
        <dbReference type="Proteomes" id="UP000887564"/>
    </source>
</evidence>
<name>A0A914S0H3_PAREQ</name>
<organism evidence="1 2">
    <name type="scientific">Parascaris equorum</name>
    <name type="common">Equine roundworm</name>
    <dbReference type="NCBI Taxonomy" id="6256"/>
    <lineage>
        <taxon>Eukaryota</taxon>
        <taxon>Metazoa</taxon>
        <taxon>Ecdysozoa</taxon>
        <taxon>Nematoda</taxon>
        <taxon>Chromadorea</taxon>
        <taxon>Rhabditida</taxon>
        <taxon>Spirurina</taxon>
        <taxon>Ascaridomorpha</taxon>
        <taxon>Ascaridoidea</taxon>
        <taxon>Ascarididae</taxon>
        <taxon>Parascaris</taxon>
    </lineage>
</organism>
<reference evidence="2" key="1">
    <citation type="submission" date="2022-11" db="UniProtKB">
        <authorList>
            <consortium name="WormBaseParasite"/>
        </authorList>
    </citation>
    <scope>IDENTIFICATION</scope>
</reference>
<evidence type="ECO:0000313" key="2">
    <source>
        <dbReference type="WBParaSite" id="PEQ_0000781501-mRNA-1"/>
    </source>
</evidence>
<keyword evidence="1" id="KW-1185">Reference proteome</keyword>
<dbReference type="Proteomes" id="UP000887564">
    <property type="component" value="Unplaced"/>
</dbReference>
<dbReference type="WBParaSite" id="PEQ_0000781501-mRNA-1">
    <property type="protein sequence ID" value="PEQ_0000781501-mRNA-1"/>
    <property type="gene ID" value="PEQ_0000781501"/>
</dbReference>
<sequence length="190" mass="21418">MRIIHSETTCVYCGSTDTSREHREATHWRRLAEPRSLTLPIQQLQPDHEEPTLKRFVGTGLCNETQKGLLSVKSRVNRYVDPLPKIAVMEVIVFGGARNMDTAQKFHRQLVVLLKDRSVNNGEPIKVHKGFPPGLIDAFPGLADLEIRVTDFAVDESMKSIVLSFPVETKAADDPRVANFIRTPVYIDLK</sequence>
<dbReference type="AlphaFoldDB" id="A0A914S0H3"/>
<accession>A0A914S0H3</accession>
<protein>
    <submittedName>
        <fullName evidence="2">Uncharacterized protein</fullName>
    </submittedName>
</protein>
<proteinExistence type="predicted"/>